<feature type="chain" id="PRO_5042811814" evidence="2">
    <location>
        <begin position="27"/>
        <end position="164"/>
    </location>
</feature>
<organism evidence="3 4">
    <name type="scientific">Synechococcus elongatus PCC 11801</name>
    <dbReference type="NCBI Taxonomy" id="2219813"/>
    <lineage>
        <taxon>Bacteria</taxon>
        <taxon>Bacillati</taxon>
        <taxon>Cyanobacteriota</taxon>
        <taxon>Cyanophyceae</taxon>
        <taxon>Synechococcales</taxon>
        <taxon>Synechococcaceae</taxon>
        <taxon>Synechococcus</taxon>
    </lineage>
</organism>
<evidence type="ECO:0000256" key="1">
    <source>
        <dbReference type="SAM" id="MobiDB-lite"/>
    </source>
</evidence>
<sequence>MPFITRRVLKTAALLLPVVLPTAALAFPQTAAWQQAHSAGHQHQSGANHAHGSLAVPAGAPQPTVKLKVERDRKSGWNIRLITENFRFAPEELDQTNQVDSGHAHLFLNGQKIARLYGPWYHLSSLPVGKQTLMAELTTNQHNVITVNGKPVMAKITVEVPASK</sequence>
<dbReference type="AlphaFoldDB" id="A0AAN1UU99"/>
<gene>
    <name evidence="3" type="ORF">DOP62_06600</name>
</gene>
<dbReference type="EMBL" id="CP030139">
    <property type="protein sequence ID" value="AZB72434.1"/>
    <property type="molecule type" value="Genomic_DNA"/>
</dbReference>
<protein>
    <submittedName>
        <fullName evidence="3">Uncharacterized protein</fullName>
    </submittedName>
</protein>
<evidence type="ECO:0000313" key="3">
    <source>
        <dbReference type="EMBL" id="AZB72434.1"/>
    </source>
</evidence>
<name>A0AAN1UU99_SYNEL</name>
<evidence type="ECO:0000256" key="2">
    <source>
        <dbReference type="SAM" id="SignalP"/>
    </source>
</evidence>
<evidence type="ECO:0000313" key="4">
    <source>
        <dbReference type="Proteomes" id="UP000267249"/>
    </source>
</evidence>
<proteinExistence type="predicted"/>
<accession>A0AAN1UU99</accession>
<feature type="compositionally biased region" description="Low complexity" evidence="1">
    <location>
        <begin position="36"/>
        <end position="47"/>
    </location>
</feature>
<dbReference type="Proteomes" id="UP000267249">
    <property type="component" value="Chromosome"/>
</dbReference>
<feature type="region of interest" description="Disordered" evidence="1">
    <location>
        <begin position="36"/>
        <end position="62"/>
    </location>
</feature>
<dbReference type="RefSeq" id="WP_208676682.1">
    <property type="nucleotide sequence ID" value="NZ_CP030139.2"/>
</dbReference>
<reference evidence="3 4" key="1">
    <citation type="journal article" date="2018" name="Sci. Rep.">
        <title>Genome Features and Biochemical Characteristics of a Robust, Fast Growing and Naturally Transformable Cyanobacterium Synechococcus elongatus PCC 11801 Isolated from India.</title>
        <authorList>
            <person name="Jaiswal D."/>
            <person name="Sengupta A."/>
            <person name="Sohoni S."/>
            <person name="Sengupta S."/>
            <person name="Phadnavis A.G."/>
            <person name="Pakrasi H.B."/>
            <person name="Wangikar P.P."/>
        </authorList>
    </citation>
    <scope>NUCLEOTIDE SEQUENCE [LARGE SCALE GENOMIC DNA]</scope>
    <source>
        <strain evidence="3 4">PCC 11801</strain>
    </source>
</reference>
<feature type="signal peptide" evidence="2">
    <location>
        <begin position="1"/>
        <end position="26"/>
    </location>
</feature>
<keyword evidence="2" id="KW-0732">Signal</keyword>